<dbReference type="GO" id="GO:0003723">
    <property type="term" value="F:RNA binding"/>
    <property type="evidence" value="ECO:0000304"/>
    <property type="project" value="dictyBase"/>
</dbReference>
<evidence type="ECO:0000313" key="3">
    <source>
        <dbReference type="Proteomes" id="UP000002195"/>
    </source>
</evidence>
<comment type="caution">
    <text evidence="2">The sequence shown here is derived from an EMBL/GenBank/DDBJ whole genome shotgun (WGS) entry which is preliminary data.</text>
</comment>
<feature type="region of interest" description="Disordered" evidence="1">
    <location>
        <begin position="71"/>
        <end position="139"/>
    </location>
</feature>
<dbReference type="HOGENOM" id="CLU_1850443_0_0_1"/>
<keyword evidence="3" id="KW-1185">Reference proteome</keyword>
<feature type="compositionally biased region" description="Low complexity" evidence="1">
    <location>
        <begin position="94"/>
        <end position="103"/>
    </location>
</feature>
<feature type="region of interest" description="Disordered" evidence="1">
    <location>
        <begin position="32"/>
        <end position="55"/>
    </location>
</feature>
<dbReference type="KEGG" id="ddi:DDB_G0279865"/>
<protein>
    <submittedName>
        <fullName evidence="2">Uncharacterized protein</fullName>
    </submittedName>
</protein>
<proteinExistence type="predicted"/>
<feature type="compositionally biased region" description="Low complexity" evidence="1">
    <location>
        <begin position="111"/>
        <end position="139"/>
    </location>
</feature>
<accession>Q54WA6</accession>
<dbReference type="STRING" id="44689.Q54WA6"/>
<dbReference type="AlphaFoldDB" id="Q54WA6"/>
<evidence type="ECO:0000313" key="2">
    <source>
        <dbReference type="EMBL" id="EAL67546.1"/>
    </source>
</evidence>
<sequence length="139" mass="16313">MDPSGHFIVDDVNGIDLSKLTIRSRVDQLTISRSSSAPPVVPEEEFQGLESISPQDPRLDINYYNYYYSQRPLDPRLPPPLITPYQAYYKNNNQQQQQQQHSFVDQDSHQHQYLPPQQQQQQQHSHPVHQQQQQQQPPQ</sequence>
<dbReference type="EMBL" id="AAFI02000033">
    <property type="protein sequence ID" value="EAL67546.1"/>
    <property type="molecule type" value="Genomic_DNA"/>
</dbReference>
<organism evidence="2 3">
    <name type="scientific">Dictyostelium discoideum</name>
    <name type="common">Social amoeba</name>
    <dbReference type="NCBI Taxonomy" id="44689"/>
    <lineage>
        <taxon>Eukaryota</taxon>
        <taxon>Amoebozoa</taxon>
        <taxon>Evosea</taxon>
        <taxon>Eumycetozoa</taxon>
        <taxon>Dictyostelia</taxon>
        <taxon>Dictyosteliales</taxon>
        <taxon>Dictyosteliaceae</taxon>
        <taxon>Dictyostelium</taxon>
    </lineage>
</organism>
<evidence type="ECO:0000256" key="1">
    <source>
        <dbReference type="SAM" id="MobiDB-lite"/>
    </source>
</evidence>
<dbReference type="Proteomes" id="UP000002195">
    <property type="component" value="Unassembled WGS sequence"/>
</dbReference>
<reference evidence="2 3" key="1">
    <citation type="journal article" date="2005" name="Nature">
        <title>The genome of the social amoeba Dictyostelium discoideum.</title>
        <authorList>
            <consortium name="The Dictyostelium discoideum Sequencing Consortium"/>
            <person name="Eichinger L."/>
            <person name="Pachebat J.A."/>
            <person name="Glockner G."/>
            <person name="Rajandream M.A."/>
            <person name="Sucgang R."/>
            <person name="Berriman M."/>
            <person name="Song J."/>
            <person name="Olsen R."/>
            <person name="Szafranski K."/>
            <person name="Xu Q."/>
            <person name="Tunggal B."/>
            <person name="Kummerfeld S."/>
            <person name="Madera M."/>
            <person name="Konfortov B.A."/>
            <person name="Rivero F."/>
            <person name="Bankier A.T."/>
            <person name="Lehmann R."/>
            <person name="Hamlin N."/>
            <person name="Davies R."/>
            <person name="Gaudet P."/>
            <person name="Fey P."/>
            <person name="Pilcher K."/>
            <person name="Chen G."/>
            <person name="Saunders D."/>
            <person name="Sodergren E."/>
            <person name="Davis P."/>
            <person name="Kerhornou A."/>
            <person name="Nie X."/>
            <person name="Hall N."/>
            <person name="Anjard C."/>
            <person name="Hemphill L."/>
            <person name="Bason N."/>
            <person name="Farbrother P."/>
            <person name="Desany B."/>
            <person name="Just E."/>
            <person name="Morio T."/>
            <person name="Rost R."/>
            <person name="Churcher C."/>
            <person name="Cooper J."/>
            <person name="Haydock S."/>
            <person name="van Driessche N."/>
            <person name="Cronin A."/>
            <person name="Goodhead I."/>
            <person name="Muzny D."/>
            <person name="Mourier T."/>
            <person name="Pain A."/>
            <person name="Lu M."/>
            <person name="Harper D."/>
            <person name="Lindsay R."/>
            <person name="Hauser H."/>
            <person name="James K."/>
            <person name="Quiles M."/>
            <person name="Madan Babu M."/>
            <person name="Saito T."/>
            <person name="Buchrieser C."/>
            <person name="Wardroper A."/>
            <person name="Felder M."/>
            <person name="Thangavelu M."/>
            <person name="Johnson D."/>
            <person name="Knights A."/>
            <person name="Loulseged H."/>
            <person name="Mungall K."/>
            <person name="Oliver K."/>
            <person name="Price C."/>
            <person name="Quail M.A."/>
            <person name="Urushihara H."/>
            <person name="Hernandez J."/>
            <person name="Rabbinowitsch E."/>
            <person name="Steffen D."/>
            <person name="Sanders M."/>
            <person name="Ma J."/>
            <person name="Kohara Y."/>
            <person name="Sharp S."/>
            <person name="Simmonds M."/>
            <person name="Spiegler S."/>
            <person name="Tivey A."/>
            <person name="Sugano S."/>
            <person name="White B."/>
            <person name="Walker D."/>
            <person name="Woodward J."/>
            <person name="Winckler T."/>
            <person name="Tanaka Y."/>
            <person name="Shaulsky G."/>
            <person name="Schleicher M."/>
            <person name="Weinstock G."/>
            <person name="Rosenthal A."/>
            <person name="Cox E.C."/>
            <person name="Chisholm R.L."/>
            <person name="Gibbs R."/>
            <person name="Loomis W.F."/>
            <person name="Platzer M."/>
            <person name="Kay R.R."/>
            <person name="Williams J."/>
            <person name="Dear P.H."/>
            <person name="Noegel A.A."/>
            <person name="Barrell B."/>
            <person name="Kuspa A."/>
        </authorList>
    </citation>
    <scope>NUCLEOTIDE SEQUENCE [LARGE SCALE GENOMIC DNA]</scope>
    <source>
        <strain evidence="2 3">AX4</strain>
    </source>
</reference>
<dbReference type="PaxDb" id="44689-DDB0220596"/>
<dbReference type="RefSeq" id="XP_641486.1">
    <property type="nucleotide sequence ID" value="XM_636394.1"/>
</dbReference>
<dbReference type="VEuPathDB" id="AmoebaDB:DDB_G0279865"/>
<feature type="non-terminal residue" evidence="2">
    <location>
        <position position="139"/>
    </location>
</feature>
<dbReference type="InParanoid" id="Q54WA6"/>
<dbReference type="GeneID" id="8622226"/>
<gene>
    <name evidence="2" type="ORF">DDB_G0279865</name>
</gene>
<name>Q54WA6_DICDI</name>